<reference evidence="2" key="1">
    <citation type="submission" date="2019-09" db="EMBL/GenBank/DDBJ databases">
        <title>Mumia zhuanghuii sp. nov. isolated from the intestinal contents of plateau pika (Ochotona curzoniae) in the Qinghai-Tibet plateau of China.</title>
        <authorList>
            <person name="Tian Z."/>
        </authorList>
    </citation>
    <scope>NUCLEOTIDE SEQUENCE [LARGE SCALE GENOMIC DNA]</scope>
    <source>
        <strain evidence="2">L-031</strain>
    </source>
</reference>
<evidence type="ECO:0000313" key="1">
    <source>
        <dbReference type="EMBL" id="QEW02245.1"/>
    </source>
</evidence>
<evidence type="ECO:0000313" key="2">
    <source>
        <dbReference type="Proteomes" id="UP000325516"/>
    </source>
</evidence>
<protein>
    <submittedName>
        <fullName evidence="1">Uncharacterized protein</fullName>
    </submittedName>
</protein>
<dbReference type="RefSeq" id="WP_150923837.1">
    <property type="nucleotide sequence ID" value="NZ_CP044232.1"/>
</dbReference>
<gene>
    <name evidence="1" type="ORF">F6J85_03455</name>
</gene>
<dbReference type="Proteomes" id="UP000325516">
    <property type="component" value="Chromosome"/>
</dbReference>
<keyword evidence="2" id="KW-1185">Reference proteome</keyword>
<name>A0A5J6L191_9MICO</name>
<organism evidence="1 2">
    <name type="scientific">Microbacterium lushaniae</name>
    <dbReference type="NCBI Taxonomy" id="2614639"/>
    <lineage>
        <taxon>Bacteria</taxon>
        <taxon>Bacillati</taxon>
        <taxon>Actinomycetota</taxon>
        <taxon>Actinomycetes</taxon>
        <taxon>Micrococcales</taxon>
        <taxon>Microbacteriaceae</taxon>
        <taxon>Microbacterium</taxon>
    </lineage>
</organism>
<dbReference type="KEGG" id="mlz:F6J85_03455"/>
<proteinExistence type="predicted"/>
<dbReference type="AlphaFoldDB" id="A0A5J6L191"/>
<dbReference type="EMBL" id="CP044232">
    <property type="protein sequence ID" value="QEW02245.1"/>
    <property type="molecule type" value="Genomic_DNA"/>
</dbReference>
<accession>A0A5J6L191</accession>
<sequence>MLVRIGAEDWLIHDTRYPENDARRLVACVRERGLDHIDVLWLQGEGLPSRFPRIQDALDTAARAVSTRSSRLRSRTETGRN</sequence>